<feature type="region of interest" description="Disordered" evidence="1">
    <location>
        <begin position="24"/>
        <end position="75"/>
    </location>
</feature>
<evidence type="ECO:0000313" key="3">
    <source>
        <dbReference type="EMBL" id="GAA4091201.1"/>
    </source>
</evidence>
<dbReference type="InterPro" id="IPR009061">
    <property type="entry name" value="DNA-bd_dom_put_sf"/>
</dbReference>
<dbReference type="RefSeq" id="WP_344954370.1">
    <property type="nucleotide sequence ID" value="NZ_BAAAZG010000047.1"/>
</dbReference>
<dbReference type="Gene3D" id="1.10.1660.10">
    <property type="match status" value="1"/>
</dbReference>
<comment type="caution">
    <text evidence="3">The sequence shown here is derived from an EMBL/GenBank/DDBJ whole genome shotgun (WGS) entry which is preliminary data.</text>
</comment>
<sequence length="151" mass="16522">MRITEAARRLGTSPRMLRYRESLGLLPATRDSAPRRPVSAPDGAPARAPQAPATSAPVSGRAASGRDVRRGGGHRQFGEAELRAVALALELEKRYDIGPAELAFGLRVLAEPDVQARVRELGERIGRLSAPPTRALDFEKEKALRLLQRRR</sequence>
<dbReference type="Pfam" id="PF00376">
    <property type="entry name" value="MerR"/>
    <property type="match status" value="1"/>
</dbReference>
<evidence type="ECO:0000259" key="2">
    <source>
        <dbReference type="PROSITE" id="PS50937"/>
    </source>
</evidence>
<name>A0ABP7WKU7_9ACTN</name>
<gene>
    <name evidence="3" type="ORF">GCM10022214_60250</name>
</gene>
<keyword evidence="4" id="KW-1185">Reference proteome</keyword>
<feature type="compositionally biased region" description="Basic and acidic residues" evidence="1">
    <location>
        <begin position="64"/>
        <end position="75"/>
    </location>
</feature>
<feature type="domain" description="HTH merR-type" evidence="2">
    <location>
        <begin position="1"/>
        <end position="30"/>
    </location>
</feature>
<evidence type="ECO:0000313" key="4">
    <source>
        <dbReference type="Proteomes" id="UP001500683"/>
    </source>
</evidence>
<dbReference type="PROSITE" id="PS50937">
    <property type="entry name" value="HTH_MERR_2"/>
    <property type="match status" value="1"/>
</dbReference>
<dbReference type="InterPro" id="IPR000551">
    <property type="entry name" value="MerR-type_HTH_dom"/>
</dbReference>
<organism evidence="3 4">
    <name type="scientific">Actinomadura miaoliensis</name>
    <dbReference type="NCBI Taxonomy" id="430685"/>
    <lineage>
        <taxon>Bacteria</taxon>
        <taxon>Bacillati</taxon>
        <taxon>Actinomycetota</taxon>
        <taxon>Actinomycetes</taxon>
        <taxon>Streptosporangiales</taxon>
        <taxon>Thermomonosporaceae</taxon>
        <taxon>Actinomadura</taxon>
    </lineage>
</organism>
<accession>A0ABP7WKU7</accession>
<dbReference type="EMBL" id="BAAAZG010000047">
    <property type="protein sequence ID" value="GAA4091201.1"/>
    <property type="molecule type" value="Genomic_DNA"/>
</dbReference>
<dbReference type="Proteomes" id="UP001500683">
    <property type="component" value="Unassembled WGS sequence"/>
</dbReference>
<dbReference type="SUPFAM" id="SSF46955">
    <property type="entry name" value="Putative DNA-binding domain"/>
    <property type="match status" value="1"/>
</dbReference>
<evidence type="ECO:0000256" key="1">
    <source>
        <dbReference type="SAM" id="MobiDB-lite"/>
    </source>
</evidence>
<protein>
    <recommendedName>
        <fullName evidence="2">HTH merR-type domain-containing protein</fullName>
    </recommendedName>
</protein>
<reference evidence="4" key="1">
    <citation type="journal article" date="2019" name="Int. J. Syst. Evol. Microbiol.">
        <title>The Global Catalogue of Microorganisms (GCM) 10K type strain sequencing project: providing services to taxonomists for standard genome sequencing and annotation.</title>
        <authorList>
            <consortium name="The Broad Institute Genomics Platform"/>
            <consortium name="The Broad Institute Genome Sequencing Center for Infectious Disease"/>
            <person name="Wu L."/>
            <person name="Ma J."/>
        </authorList>
    </citation>
    <scope>NUCLEOTIDE SEQUENCE [LARGE SCALE GENOMIC DNA]</scope>
    <source>
        <strain evidence="4">JCM 16702</strain>
    </source>
</reference>
<proteinExistence type="predicted"/>